<evidence type="ECO:0000259" key="6">
    <source>
        <dbReference type="Pfam" id="PF07637"/>
    </source>
</evidence>
<feature type="domain" description="DUF1588" evidence="3">
    <location>
        <begin position="699"/>
        <end position="795"/>
    </location>
</feature>
<dbReference type="InterPro" id="IPR013042">
    <property type="entry name" value="DUF1592"/>
</dbReference>
<protein>
    <submittedName>
        <fullName evidence="7">DUF1592 domain-containing protein</fullName>
    </submittedName>
</protein>
<dbReference type="InterPro" id="IPR013043">
    <property type="entry name" value="DUF1595"/>
</dbReference>
<proteinExistence type="predicted"/>
<dbReference type="InterPro" id="IPR036909">
    <property type="entry name" value="Cyt_c-like_dom_sf"/>
</dbReference>
<evidence type="ECO:0000259" key="1">
    <source>
        <dbReference type="Pfam" id="PF07624"/>
    </source>
</evidence>
<comment type="caution">
    <text evidence="7">The sequence shown here is derived from an EMBL/GenBank/DDBJ whole genome shotgun (WGS) entry which is preliminary data.</text>
</comment>
<dbReference type="InterPro" id="IPR011429">
    <property type="entry name" value="Cyt_c_Planctomycete-type"/>
</dbReference>
<evidence type="ECO:0000259" key="3">
    <source>
        <dbReference type="Pfam" id="PF07627"/>
    </source>
</evidence>
<gene>
    <name evidence="7" type="ORF">GCM10023156_24040</name>
</gene>
<name>A0ABP8MRH5_9BACT</name>
<dbReference type="InterPro" id="IPR013036">
    <property type="entry name" value="DUF1587"/>
</dbReference>
<evidence type="ECO:0000259" key="2">
    <source>
        <dbReference type="Pfam" id="PF07626"/>
    </source>
</evidence>
<dbReference type="Pfam" id="PF07624">
    <property type="entry name" value="PSD2"/>
    <property type="match status" value="1"/>
</dbReference>
<evidence type="ECO:0000313" key="8">
    <source>
        <dbReference type="Proteomes" id="UP001500840"/>
    </source>
</evidence>
<feature type="domain" description="DUF1585" evidence="1">
    <location>
        <begin position="821"/>
        <end position="894"/>
    </location>
</feature>
<dbReference type="RefSeq" id="WP_345322281.1">
    <property type="nucleotide sequence ID" value="NZ_BAABGA010000030.1"/>
</dbReference>
<organism evidence="7 8">
    <name type="scientific">Novipirellula rosea</name>
    <dbReference type="NCBI Taxonomy" id="1031540"/>
    <lineage>
        <taxon>Bacteria</taxon>
        <taxon>Pseudomonadati</taxon>
        <taxon>Planctomycetota</taxon>
        <taxon>Planctomycetia</taxon>
        <taxon>Pirellulales</taxon>
        <taxon>Pirellulaceae</taxon>
        <taxon>Novipirellula</taxon>
    </lineage>
</organism>
<feature type="domain" description="DUF1587" evidence="2">
    <location>
        <begin position="175"/>
        <end position="237"/>
    </location>
</feature>
<dbReference type="Pfam" id="PF07635">
    <property type="entry name" value="PSCyt1"/>
    <property type="match status" value="1"/>
</dbReference>
<feature type="domain" description="DUF1592" evidence="4">
    <location>
        <begin position="553"/>
        <end position="680"/>
    </location>
</feature>
<accession>A0ABP8MRH5</accession>
<dbReference type="Proteomes" id="UP001500840">
    <property type="component" value="Unassembled WGS sequence"/>
</dbReference>
<dbReference type="Pfam" id="PF07626">
    <property type="entry name" value="PSD3"/>
    <property type="match status" value="1"/>
</dbReference>
<feature type="domain" description="Cytochrome C Planctomycete-type" evidence="5">
    <location>
        <begin position="90"/>
        <end position="138"/>
    </location>
</feature>
<dbReference type="EMBL" id="BAABGA010000030">
    <property type="protein sequence ID" value="GAA4453268.1"/>
    <property type="molecule type" value="Genomic_DNA"/>
</dbReference>
<dbReference type="InterPro" id="IPR011478">
    <property type="entry name" value="DUF1585"/>
</dbReference>
<evidence type="ECO:0000313" key="7">
    <source>
        <dbReference type="EMBL" id="GAA4453268.1"/>
    </source>
</evidence>
<evidence type="ECO:0000259" key="4">
    <source>
        <dbReference type="Pfam" id="PF07631"/>
    </source>
</evidence>
<dbReference type="Pfam" id="PF07637">
    <property type="entry name" value="PSD5"/>
    <property type="match status" value="1"/>
</dbReference>
<reference evidence="8" key="1">
    <citation type="journal article" date="2019" name="Int. J. Syst. Evol. Microbiol.">
        <title>The Global Catalogue of Microorganisms (GCM) 10K type strain sequencing project: providing services to taxonomists for standard genome sequencing and annotation.</title>
        <authorList>
            <consortium name="The Broad Institute Genomics Platform"/>
            <consortium name="The Broad Institute Genome Sequencing Center for Infectious Disease"/>
            <person name="Wu L."/>
            <person name="Ma J."/>
        </authorList>
    </citation>
    <scope>NUCLEOTIDE SEQUENCE [LARGE SCALE GENOMIC DNA]</scope>
    <source>
        <strain evidence="8">JCM 17759</strain>
    </source>
</reference>
<feature type="domain" description="DUF1595" evidence="6">
    <location>
        <begin position="481"/>
        <end position="543"/>
    </location>
</feature>
<sequence>MSSLDFIRIDCLRSLSGTAQAIRFAANDQREIPESLQPGAKRNLTTGTIACTLFAFLFACTYGPVSLADEPAAPPAAMPAKHAAVFKQYCYDCHDAAAEEGGVNLEDISFDIARNIETAERWQKILNAINSGEMPPEDSEPISDKAKIDFLEDLSTRMVVARKLLSDTGGEITMRRLNRREYQNTIEALLGVRPDVSSLPDDQATAGFDTVGASLFFSSDQLENYLATAKATLQMALSTPHTAKMRTVRIEPEEEYTPHYANALAALQDNIKRATAWKSQSEKPASEFGFLDEYAAKKSLENSKKWAPQLEQYLARPETKNGATLILTIKDGGYTKIKFPALGPENAGTYTIRLRAAAYPDADPRFQYVEFSSGFGSGRKHLGWRKVTGTLDDPEIITFPIEHRPGEKLQIWIHQRSHQDRGDKNLWTIDQQNNGIGTPPGVWIDWAELVGPEPDHDGSASIAARNRILPTKPNDWSDERYAKEVLHDFAVRAFRGESPSDDYLHRLVQQYEANRAKGLTQTDALIGPLSIILSSPSFLYLVESTGNEGSPDLTAAELAVRLSYFLWSESPDQELMSLARSGQLSQPRVLFAQTSRLLADPRADRFVRGFVHQWLQMERLDMFQFDGVQFPTFDNAVRANAREEIFATVHHMLEEKLPLGTLLKTDFAVVNDVMADYYGLPGGDGHEFRKVKLPPDSLRGGLLGTAAVAAMGSDGLRSSPVERGAWVLRHLLNDPPPPAPPNVPQLSRLAGEVLSARELTKAHQEEPQCAQCHQKIDPIGFALENFDASGMWRDVETVIVGERRNKRSVEFEIDGSGRLPSGEQFANYQELRDAVAQHEDDFAMGLTEALIEYGLGRPYGFTDQDLADQILEYAKGKDYELSVFVHALVQSKQFKTK</sequence>
<dbReference type="InterPro" id="IPR013039">
    <property type="entry name" value="DUF1588"/>
</dbReference>
<dbReference type="SUPFAM" id="SSF46626">
    <property type="entry name" value="Cytochrome c"/>
    <property type="match status" value="1"/>
</dbReference>
<keyword evidence="8" id="KW-1185">Reference proteome</keyword>
<evidence type="ECO:0000259" key="5">
    <source>
        <dbReference type="Pfam" id="PF07635"/>
    </source>
</evidence>
<dbReference type="Pfam" id="PF07631">
    <property type="entry name" value="PSD4"/>
    <property type="match status" value="1"/>
</dbReference>
<dbReference type="Pfam" id="PF07627">
    <property type="entry name" value="PSCyt3"/>
    <property type="match status" value="1"/>
</dbReference>